<dbReference type="SUPFAM" id="SSF102215">
    <property type="entry name" value="Creatininase"/>
    <property type="match status" value="1"/>
</dbReference>
<evidence type="ECO:0000256" key="4">
    <source>
        <dbReference type="ARBA" id="ARBA00022833"/>
    </source>
</evidence>
<dbReference type="InterPro" id="IPR003785">
    <property type="entry name" value="Creatininase/forma_Hydrolase"/>
</dbReference>
<dbReference type="InterPro" id="IPR024087">
    <property type="entry name" value="Creatininase-like_sf"/>
</dbReference>
<dbReference type="EMBL" id="AP026966">
    <property type="protein sequence ID" value="BDT59611.1"/>
    <property type="molecule type" value="Genomic_DNA"/>
</dbReference>
<comment type="similarity">
    <text evidence="5">Belongs to the creatininase superfamily.</text>
</comment>
<accession>A0ABM8C8L5</accession>
<protein>
    <submittedName>
        <fullName evidence="6">Mycofactocin system creatinine amidohydrolase family protein MftE</fullName>
    </submittedName>
</protein>
<evidence type="ECO:0000256" key="3">
    <source>
        <dbReference type="ARBA" id="ARBA00022801"/>
    </source>
</evidence>
<keyword evidence="3" id="KW-0378">Hydrolase</keyword>
<comment type="cofactor">
    <cofactor evidence="1">
        <name>Zn(2+)</name>
        <dbReference type="ChEBI" id="CHEBI:29105"/>
    </cofactor>
</comment>
<dbReference type="PANTHER" id="PTHR35005:SF1">
    <property type="entry name" value="2-AMINO-5-FORMYLAMINO-6-RIBOSYLAMINOPYRIMIDIN-4(3H)-ONE 5'-MONOPHOSPHATE DEFORMYLASE"/>
    <property type="match status" value="1"/>
</dbReference>
<dbReference type="Pfam" id="PF02633">
    <property type="entry name" value="Creatininase"/>
    <property type="match status" value="1"/>
</dbReference>
<organism evidence="6 7">
    <name type="scientific">Massilia varians</name>
    <dbReference type="NCBI Taxonomy" id="457921"/>
    <lineage>
        <taxon>Bacteria</taxon>
        <taxon>Pseudomonadati</taxon>
        <taxon>Pseudomonadota</taxon>
        <taxon>Betaproteobacteria</taxon>
        <taxon>Burkholderiales</taxon>
        <taxon>Oxalobacteraceae</taxon>
        <taxon>Telluria group</taxon>
        <taxon>Massilia</taxon>
    </lineage>
</organism>
<dbReference type="Gene3D" id="3.40.50.10310">
    <property type="entry name" value="Creatininase"/>
    <property type="match status" value="1"/>
</dbReference>
<evidence type="ECO:0000313" key="7">
    <source>
        <dbReference type="Proteomes" id="UP001163336"/>
    </source>
</evidence>
<proteinExistence type="inferred from homology"/>
<evidence type="ECO:0000256" key="1">
    <source>
        <dbReference type="ARBA" id="ARBA00001947"/>
    </source>
</evidence>
<keyword evidence="7" id="KW-1185">Reference proteome</keyword>
<evidence type="ECO:0000256" key="2">
    <source>
        <dbReference type="ARBA" id="ARBA00022723"/>
    </source>
</evidence>
<dbReference type="PANTHER" id="PTHR35005">
    <property type="entry name" value="3-DEHYDRO-SCYLLO-INOSOSE HYDROLASE"/>
    <property type="match status" value="1"/>
</dbReference>
<name>A0ABM8C8L5_9BURK</name>
<evidence type="ECO:0000313" key="6">
    <source>
        <dbReference type="EMBL" id="BDT59611.1"/>
    </source>
</evidence>
<keyword evidence="4" id="KW-0862">Zinc</keyword>
<reference evidence="6" key="1">
    <citation type="submission" date="2022-11" db="EMBL/GenBank/DDBJ databases">
        <title>Isolation and characterization of PLA-degrading bacterium Massilia sp. from Antarctic soil.</title>
        <authorList>
            <person name="Sato K."/>
            <person name="Gomez-Fuentes C."/>
            <person name="Ahmad S.A."/>
            <person name="Zulkharnain A."/>
        </authorList>
    </citation>
    <scope>NUCLEOTIDE SEQUENCE</scope>
    <source>
        <strain evidence="6">N-3</strain>
    </source>
</reference>
<gene>
    <name evidence="6" type="primary">mftE</name>
    <name evidence="6" type="ORF">MasN3_31050</name>
</gene>
<keyword evidence="2" id="KW-0479">Metal-binding</keyword>
<evidence type="ECO:0000256" key="5">
    <source>
        <dbReference type="ARBA" id="ARBA00024029"/>
    </source>
</evidence>
<sequence>MGAALVWPVVAAAGQLDSVHVEELTWTEVAARIAGGATTILVPVGGTEQSGPHMVLGKHNVRARALATGIARRLGNTLVAPVVAYVPEGSITPPGGHMRFAGTISIPEAAFESMLVATARSFCQHGARDIFFLGDHGGYQDNLANAAAHARSGSACRVHSLPDYYAATQTQYVAALKRRGYGEREIGTHAGLADTALSMAIDPSLVRPGLLGVAARNGSAAGVRGDPSRATAALGQLGVDTIVATSVAAIRTRLRTQANQNPSTQP</sequence>
<dbReference type="Proteomes" id="UP001163336">
    <property type="component" value="Chromosome"/>
</dbReference>